<dbReference type="GO" id="GO:0043447">
    <property type="term" value="P:alkane biosynthetic process"/>
    <property type="evidence" value="ECO:0007669"/>
    <property type="project" value="EnsemblPlants"/>
</dbReference>
<dbReference type="GO" id="GO:0005737">
    <property type="term" value="C:cytoplasm"/>
    <property type="evidence" value="ECO:0007669"/>
    <property type="project" value="EnsemblPlants"/>
</dbReference>
<protein>
    <recommendedName>
        <fullName evidence="1">DUF3730 domain-containing protein</fullName>
    </recommendedName>
</protein>
<sequence>MEIYASLLERTRVSQPSIQRFAVISIFEKLRSSNSNTDSDSGKIIISQCLNSDSSHVVDQSVRELCLNVKLGFMNPSLGLLELQSVLEGCDSRFVDLFIKGIGFLVNFQFQKLGFSLDSQEHPFVKVVCCRIEVENELVQQVLSFIVRNKNLVGFGKVCEFLKPFLNFVILRIPFSSSGSDSASFAKHLISSIASLCCLFPSEALPIVKLLMGCLKYFPCRNTQDFKDVLYVAECLVNAYTVVLRFVVENGLLKNETQLCGVELLGILLSLCNDRDKRMTRKESVIELAKRLLVVHKELQLQFEPELLSAMVSLFLILGQAELEHEQLCILKLSLFMLNWKRENAEHVLAKAVGGFSEELLLIFPVINLLSSPSRSVKAAASDLLSVLENILIDLLVERNKITNIQERLPTISTPESIVSRMMRHQWFQDQASLHSSYFLSIVSNTKCDFEEVNNIKDSWVSQLKEYCVVIVDKQKSSPISQTKENLVTDMPVVLASLVSLAILHPSLGRYAIGSLEAIGLMDPKMGLPMLLAIIFYNRILSNDESTSHEIVLELLEMLPSLASHPGMIPFIVQTIVPMLQRDTKPVLRATATRLLCKTWEVTDRVFGSLQGILQPKAFQEFVNEKNICISMAASVRDVCRKNPDRGVDLILSVSVWYSMGCIFLFPLFSMYFSSKGASLTRLSYLVFLLINAKQQACIESRDPTVKALGFQSLGHLCEADVVDFYTAWDVIAKHVLGYSIDPIIANSLCLLLRWGALDAEAYPEASKSVSQILWEVGTSSYATHGYKWAKARTSAFESLTHYEVEHIKTNIHDFNKRNVEVLISEVDPDVLRAVEKLEVKIITFEHINRRRLLKEKRVVVHKVEKLLDVFPQTIFKSGARNNNASKLPGAALLCLSFVPKDLQYSGKSEVQDLQKLHTAYENALVDIADSLHLSRNILIALLSLQSWKPFVQRWMKAVLKYQDSKSPSNLLERTTKAADDILKRLTRIAEQSVPRSSENITLAVGAFCMVLPPSAHAITTTASKFLLKLLYQYEHEHKQWSAAVGLGLVSGCVHSTDRKHKYQIISGLLKVGYSSKSSLVKGACMVGLGFASQDLLTRVEVAADVVNSEDTNRLMESNLLGKIVTAFSLMICQLSPSSAECFESLCGYVPLDTDDPDTDNSVSLFTDGNYMEEDVWGVAGVIMGLGHSVNAIYRAGGSDSVIKMKTLLKSWVPHVNLVVQSSHTCSAESAIMLSIGSCLALPTVVAFCQRVELIDDNELNCVVNGYKDLISELLSVKKSGIFHESMLMASCIGAGSLLSCILDEGVRSMKSENVNGLMELCRRCYSNTYPPTVHFGAMLGVVNALGAGAGALTIISSKPSNLQAGHGTMESSFVRGPILSNAVCEPLSASSIQEMFLVAQDSKDQQLQKYASWAVSFLRHRWCADELKNGFQSDSNQSKLVSRSFLENSGVWQLCTWLADLNYSQEGTITHVNTVETVLRCLSFAPRLPSLDWGAIIRRCMIYEDQVSGKLFPGATLKKGNLREGCLQFALAHANQVDSLLYFLDELTDLSRFRTLELNLQTCLLCHLAELIKIFAGSRLSKLFDDMADYFSSVVSSPQTYNPHQKSLLRVSFWKGLYWCLNEASNGSAEYVANLEKCMELLFVMLPVQHFDPSLRDGQMNSIEEWSEAVRCLGKTRQSWLMNTLEVLETSQVQGVFSTEHVKKIQAATRLVMTGCIPWAELGKMKFYVLNSELVDVWDVLVEVVAALQHADGSTKRKWLVDAMEITCMTKNPSTALHFIGLLGSSFCKYMPLLTIDPVTVLSDLPITLPSLLSNSSWKVIAESVVFNLWVSTQRVYDWAKCLATNAGDNDNEVTLRQPQQHPIDTSENGNAIFLARLLHETCVSLKDYLPLDKQLRLANMVLQ</sequence>
<dbReference type="GO" id="GO:1900369">
    <property type="term" value="P:negative regulation of post-transcriptional gene silencing by regulatory ncRNA"/>
    <property type="evidence" value="ECO:0007669"/>
    <property type="project" value="EnsemblPlants"/>
</dbReference>
<dbReference type="GO" id="GO:0009793">
    <property type="term" value="P:embryo development ending in seed dormancy"/>
    <property type="evidence" value="ECO:0007669"/>
    <property type="project" value="EnsemblPlants"/>
</dbReference>
<dbReference type="EMBL" id="CM010719">
    <property type="protein sequence ID" value="RZC61678.1"/>
    <property type="molecule type" value="Genomic_DNA"/>
</dbReference>
<dbReference type="Pfam" id="PF12530">
    <property type="entry name" value="DUF3730"/>
    <property type="match status" value="2"/>
</dbReference>
<dbReference type="Gramene" id="RZC61678">
    <property type="protein sequence ID" value="RZC61678"/>
    <property type="gene ID" value="C5167_023439"/>
</dbReference>
<dbReference type="InterPro" id="IPR045163">
    <property type="entry name" value="Focadhesin/RST1"/>
</dbReference>
<proteinExistence type="predicted"/>
<accession>A0A4Y7JPF0</accession>
<name>A0A4Y7JPF0_PAPSO</name>
<feature type="domain" description="DUF3730" evidence="1">
    <location>
        <begin position="80"/>
        <end position="350"/>
    </location>
</feature>
<dbReference type="GO" id="GO:0010143">
    <property type="term" value="P:cutin biosynthetic process"/>
    <property type="evidence" value="ECO:0007669"/>
    <property type="project" value="EnsemblPlants"/>
</dbReference>
<dbReference type="SUPFAM" id="SSF48371">
    <property type="entry name" value="ARM repeat"/>
    <property type="match status" value="1"/>
</dbReference>
<organism evidence="2 3">
    <name type="scientific">Papaver somniferum</name>
    <name type="common">Opium poppy</name>
    <dbReference type="NCBI Taxonomy" id="3469"/>
    <lineage>
        <taxon>Eukaryota</taxon>
        <taxon>Viridiplantae</taxon>
        <taxon>Streptophyta</taxon>
        <taxon>Embryophyta</taxon>
        <taxon>Tracheophyta</taxon>
        <taxon>Spermatophyta</taxon>
        <taxon>Magnoliopsida</taxon>
        <taxon>Ranunculales</taxon>
        <taxon>Papaveraceae</taxon>
        <taxon>Papaveroideae</taxon>
        <taxon>Papaver</taxon>
    </lineage>
</organism>
<dbReference type="PANTHER" id="PTHR16212:SF4">
    <property type="entry name" value="FOCADHESIN"/>
    <property type="match status" value="1"/>
</dbReference>
<evidence type="ECO:0000313" key="2">
    <source>
        <dbReference type="EMBL" id="RZC61678.1"/>
    </source>
</evidence>
<gene>
    <name evidence="2" type="ORF">C5167_023439</name>
</gene>
<dbReference type="OMA" id="MATYDAQ"/>
<dbReference type="PANTHER" id="PTHR16212">
    <property type="entry name" value="FOCADHESIN FAMILY MEMBER"/>
    <property type="match status" value="1"/>
</dbReference>
<dbReference type="InterPro" id="IPR022542">
    <property type="entry name" value="FOCAD/RST1_DUF3730"/>
</dbReference>
<keyword evidence="3" id="KW-1185">Reference proteome</keyword>
<dbReference type="STRING" id="3469.A0A4Y7JPF0"/>
<evidence type="ECO:0000313" key="3">
    <source>
        <dbReference type="Proteomes" id="UP000316621"/>
    </source>
</evidence>
<evidence type="ECO:0000259" key="1">
    <source>
        <dbReference type="Pfam" id="PF12530"/>
    </source>
</evidence>
<dbReference type="Proteomes" id="UP000316621">
    <property type="component" value="Chromosome 5"/>
</dbReference>
<reference evidence="2 3" key="1">
    <citation type="journal article" date="2018" name="Science">
        <title>The opium poppy genome and morphinan production.</title>
        <authorList>
            <person name="Guo L."/>
            <person name="Winzer T."/>
            <person name="Yang X."/>
            <person name="Li Y."/>
            <person name="Ning Z."/>
            <person name="He Z."/>
            <person name="Teodor R."/>
            <person name="Lu Y."/>
            <person name="Bowser T.A."/>
            <person name="Graham I.A."/>
            <person name="Ye K."/>
        </authorList>
    </citation>
    <scope>NUCLEOTIDE SEQUENCE [LARGE SCALE GENOMIC DNA]</scope>
    <source>
        <strain evidence="3">cv. HN1</strain>
        <tissue evidence="2">Leaves</tissue>
    </source>
</reference>
<feature type="domain" description="DUF3730" evidence="1">
    <location>
        <begin position="544"/>
        <end position="800"/>
    </location>
</feature>
<dbReference type="InterPro" id="IPR016024">
    <property type="entry name" value="ARM-type_fold"/>
</dbReference>